<keyword evidence="3" id="KW-0805">Transcription regulation</keyword>
<dbReference type="InterPro" id="IPR007219">
    <property type="entry name" value="XnlR_reg_dom"/>
</dbReference>
<dbReference type="GO" id="GO:0000981">
    <property type="term" value="F:DNA-binding transcription factor activity, RNA polymerase II-specific"/>
    <property type="evidence" value="ECO:0007669"/>
    <property type="project" value="InterPro"/>
</dbReference>
<dbReference type="AlphaFoldDB" id="A0A8E2JN35"/>
<feature type="coiled-coil region" evidence="7">
    <location>
        <begin position="68"/>
        <end position="95"/>
    </location>
</feature>
<dbReference type="GO" id="GO:0006351">
    <property type="term" value="P:DNA-templated transcription"/>
    <property type="evidence" value="ECO:0007669"/>
    <property type="project" value="InterPro"/>
</dbReference>
<accession>A0A8E2JN35</accession>
<evidence type="ECO:0000256" key="2">
    <source>
        <dbReference type="ARBA" id="ARBA00022723"/>
    </source>
</evidence>
<dbReference type="Gene3D" id="4.10.240.10">
    <property type="entry name" value="Zn(2)-C6 fungal-type DNA-binding domain"/>
    <property type="match status" value="1"/>
</dbReference>
<proteinExistence type="predicted"/>
<dbReference type="OrthoDB" id="3163292at2759"/>
<name>A0A8E2JN35_9PEZI</name>
<evidence type="ECO:0000256" key="5">
    <source>
        <dbReference type="ARBA" id="ARBA00023163"/>
    </source>
</evidence>
<feature type="region of interest" description="Disordered" evidence="8">
    <location>
        <begin position="579"/>
        <end position="609"/>
    </location>
</feature>
<evidence type="ECO:0000256" key="6">
    <source>
        <dbReference type="ARBA" id="ARBA00023242"/>
    </source>
</evidence>
<keyword evidence="6" id="KW-0539">Nucleus</keyword>
<evidence type="ECO:0000256" key="4">
    <source>
        <dbReference type="ARBA" id="ARBA00023125"/>
    </source>
</evidence>
<keyword evidence="7" id="KW-0175">Coiled coil</keyword>
<dbReference type="InterPro" id="IPR036864">
    <property type="entry name" value="Zn2-C6_fun-type_DNA-bd_sf"/>
</dbReference>
<evidence type="ECO:0000256" key="8">
    <source>
        <dbReference type="SAM" id="MobiDB-lite"/>
    </source>
</evidence>
<keyword evidence="5" id="KW-0804">Transcription</keyword>
<feature type="compositionally biased region" description="Polar residues" evidence="8">
    <location>
        <begin position="581"/>
        <end position="607"/>
    </location>
</feature>
<comment type="subcellular location">
    <subcellularLocation>
        <location evidence="1">Nucleus</location>
    </subcellularLocation>
</comment>
<dbReference type="PANTHER" id="PTHR31845:SF21">
    <property type="entry name" value="REGULATORY PROTEIN LEU3"/>
    <property type="match status" value="1"/>
</dbReference>
<keyword evidence="2" id="KW-0479">Metal-binding</keyword>
<sequence>MEDGIENPSQNTDNMDQSTAVLKKSRAKSCTACRQVKLRCDAKDTYPAPCSRCRAGKHDCKMDSTFKRVATRRRVEELTNQLNSVQRALALEQLTDLPEGSDMHLSPHHQASVALPAFSAEQLSLRPFQNAPQVVTPSESASSNTAWFNANSLVSPPNFPQYWAIEMTTVEHNTVIDIFQQFNDFYYPHLPIIEPVTSLQDLNSSSPALFWSIVLTASRHHPHHAAVYEQLKDPFQRLLGHTLSIPLNILSDLQAVLITCHWPLEIKSQTEDPSWMHAGMAINAALQMGLDKFEDEVLFGHRRAKHSLTRFGQKYRMMTWMKCFQIGTQLSSWHGLSPPISSTSSLQKLSMLYDETSIPNEMIAMTEIQRQFARFTSILEESGTEISVSLIQMFAQDMDDIKRRFSASWSISAEINLQGAKLYLFALPLVSIDQQRLKALRGSDSAAFLHSILQWAHVAAIRLTHLMAELGGLRGAANPFCGTYESGGCPLLAHPKHHFRVTFFACIMLLKYLDCNRDASPADKEAARNAVSTTYQLFNKFQSSYQHVRASNTMEVLARASIIYNAVWTAATIRGRHNDPEFSTTASPSTQPNSTPSATDGTDQNMGTVADFSQGADFMPQQATTFNHSFPWGLWDDELFDALGYGWSDQPYPDMSGNMDFI</sequence>
<feature type="region of interest" description="Disordered" evidence="8">
    <location>
        <begin position="1"/>
        <end position="20"/>
    </location>
</feature>
<evidence type="ECO:0000256" key="7">
    <source>
        <dbReference type="SAM" id="Coils"/>
    </source>
</evidence>
<feature type="compositionally biased region" description="Polar residues" evidence="8">
    <location>
        <begin position="7"/>
        <end position="20"/>
    </location>
</feature>
<gene>
    <name evidence="10" type="ORF">AOQ84DRAFT_147449</name>
</gene>
<reference evidence="10 11" key="1">
    <citation type="journal article" date="2016" name="Nat. Commun.">
        <title>Ectomycorrhizal ecology is imprinted in the genome of the dominant symbiotic fungus Cenococcum geophilum.</title>
        <authorList>
            <consortium name="DOE Joint Genome Institute"/>
            <person name="Peter M."/>
            <person name="Kohler A."/>
            <person name="Ohm R.A."/>
            <person name="Kuo A."/>
            <person name="Krutzmann J."/>
            <person name="Morin E."/>
            <person name="Arend M."/>
            <person name="Barry K.W."/>
            <person name="Binder M."/>
            <person name="Choi C."/>
            <person name="Clum A."/>
            <person name="Copeland A."/>
            <person name="Grisel N."/>
            <person name="Haridas S."/>
            <person name="Kipfer T."/>
            <person name="LaButti K."/>
            <person name="Lindquist E."/>
            <person name="Lipzen A."/>
            <person name="Maire R."/>
            <person name="Meier B."/>
            <person name="Mihaltcheva S."/>
            <person name="Molinier V."/>
            <person name="Murat C."/>
            <person name="Poggeler S."/>
            <person name="Quandt C.A."/>
            <person name="Sperisen C."/>
            <person name="Tritt A."/>
            <person name="Tisserant E."/>
            <person name="Crous P.W."/>
            <person name="Henrissat B."/>
            <person name="Nehls U."/>
            <person name="Egli S."/>
            <person name="Spatafora J.W."/>
            <person name="Grigoriev I.V."/>
            <person name="Martin F.M."/>
        </authorList>
    </citation>
    <scope>NUCLEOTIDE SEQUENCE [LARGE SCALE GENOMIC DNA]</scope>
    <source>
        <strain evidence="10 11">CBS 207.34</strain>
    </source>
</reference>
<dbReference type="GO" id="GO:0000976">
    <property type="term" value="F:transcription cis-regulatory region binding"/>
    <property type="evidence" value="ECO:0007669"/>
    <property type="project" value="TreeGrafter"/>
</dbReference>
<dbReference type="GO" id="GO:0005634">
    <property type="term" value="C:nucleus"/>
    <property type="evidence" value="ECO:0007669"/>
    <property type="project" value="UniProtKB-SubCell"/>
</dbReference>
<evidence type="ECO:0000259" key="9">
    <source>
        <dbReference type="PROSITE" id="PS50048"/>
    </source>
</evidence>
<organism evidence="10 11">
    <name type="scientific">Glonium stellatum</name>
    <dbReference type="NCBI Taxonomy" id="574774"/>
    <lineage>
        <taxon>Eukaryota</taxon>
        <taxon>Fungi</taxon>
        <taxon>Dikarya</taxon>
        <taxon>Ascomycota</taxon>
        <taxon>Pezizomycotina</taxon>
        <taxon>Dothideomycetes</taxon>
        <taxon>Pleosporomycetidae</taxon>
        <taxon>Gloniales</taxon>
        <taxon>Gloniaceae</taxon>
        <taxon>Glonium</taxon>
    </lineage>
</organism>
<dbReference type="CDD" id="cd00067">
    <property type="entry name" value="GAL4"/>
    <property type="match status" value="1"/>
</dbReference>
<dbReference type="PROSITE" id="PS00463">
    <property type="entry name" value="ZN2_CY6_FUNGAL_1"/>
    <property type="match status" value="1"/>
</dbReference>
<dbReference type="Proteomes" id="UP000250140">
    <property type="component" value="Unassembled WGS sequence"/>
</dbReference>
<dbReference type="SUPFAM" id="SSF57701">
    <property type="entry name" value="Zn2/Cys6 DNA-binding domain"/>
    <property type="match status" value="1"/>
</dbReference>
<keyword evidence="4" id="KW-0238">DNA-binding</keyword>
<evidence type="ECO:0000256" key="3">
    <source>
        <dbReference type="ARBA" id="ARBA00023015"/>
    </source>
</evidence>
<dbReference type="PROSITE" id="PS50048">
    <property type="entry name" value="ZN2_CY6_FUNGAL_2"/>
    <property type="match status" value="1"/>
</dbReference>
<evidence type="ECO:0000256" key="1">
    <source>
        <dbReference type="ARBA" id="ARBA00004123"/>
    </source>
</evidence>
<dbReference type="InterPro" id="IPR051089">
    <property type="entry name" value="prtT"/>
</dbReference>
<dbReference type="PANTHER" id="PTHR31845">
    <property type="entry name" value="FINGER DOMAIN PROTEIN, PUTATIVE-RELATED"/>
    <property type="match status" value="1"/>
</dbReference>
<evidence type="ECO:0000313" key="11">
    <source>
        <dbReference type="Proteomes" id="UP000250140"/>
    </source>
</evidence>
<dbReference type="SMART" id="SM00906">
    <property type="entry name" value="Fungal_trans"/>
    <property type="match status" value="1"/>
</dbReference>
<dbReference type="Pfam" id="PF04082">
    <property type="entry name" value="Fungal_trans"/>
    <property type="match status" value="1"/>
</dbReference>
<dbReference type="GO" id="GO:0008270">
    <property type="term" value="F:zinc ion binding"/>
    <property type="evidence" value="ECO:0007669"/>
    <property type="project" value="InterPro"/>
</dbReference>
<dbReference type="InterPro" id="IPR001138">
    <property type="entry name" value="Zn2Cys6_DnaBD"/>
</dbReference>
<evidence type="ECO:0000313" key="10">
    <source>
        <dbReference type="EMBL" id="OCL03470.1"/>
    </source>
</evidence>
<keyword evidence="11" id="KW-1185">Reference proteome</keyword>
<dbReference type="EMBL" id="KV750723">
    <property type="protein sequence ID" value="OCL03470.1"/>
    <property type="molecule type" value="Genomic_DNA"/>
</dbReference>
<dbReference type="CDD" id="cd12148">
    <property type="entry name" value="fungal_TF_MHR"/>
    <property type="match status" value="1"/>
</dbReference>
<protein>
    <recommendedName>
        <fullName evidence="9">Zn(2)-C6 fungal-type domain-containing protein</fullName>
    </recommendedName>
</protein>
<feature type="domain" description="Zn(2)-C6 fungal-type" evidence="9">
    <location>
        <begin position="29"/>
        <end position="62"/>
    </location>
</feature>